<dbReference type="SMART" id="SM00382">
    <property type="entry name" value="AAA"/>
    <property type="match status" value="1"/>
</dbReference>
<dbReference type="CDD" id="cd00009">
    <property type="entry name" value="AAA"/>
    <property type="match status" value="1"/>
</dbReference>
<dbReference type="SUPFAM" id="SSF52540">
    <property type="entry name" value="P-loop containing nucleoside triphosphate hydrolases"/>
    <property type="match status" value="1"/>
</dbReference>
<dbReference type="AlphaFoldDB" id="A0A256IIW3"/>
<gene>
    <name evidence="2" type="ORF">DJ70_08570</name>
</gene>
<dbReference type="PANTHER" id="PTHR37291">
    <property type="entry name" value="5-METHYLCYTOSINE-SPECIFIC RESTRICTION ENZYME B"/>
    <property type="match status" value="1"/>
</dbReference>
<dbReference type="InterPro" id="IPR052934">
    <property type="entry name" value="Methyl-DNA_Rec/Restrict_Enz"/>
</dbReference>
<evidence type="ECO:0000259" key="1">
    <source>
        <dbReference type="SMART" id="SM00382"/>
    </source>
</evidence>
<accession>A0A256IIW3</accession>
<dbReference type="EMBL" id="NHPJ01000085">
    <property type="protein sequence ID" value="OYR56479.1"/>
    <property type="molecule type" value="Genomic_DNA"/>
</dbReference>
<organism evidence="2 3">
    <name type="scientific">Halorubrum halodurans</name>
    <dbReference type="NCBI Taxonomy" id="1383851"/>
    <lineage>
        <taxon>Archaea</taxon>
        <taxon>Methanobacteriati</taxon>
        <taxon>Methanobacteriota</taxon>
        <taxon>Stenosarchaea group</taxon>
        <taxon>Halobacteria</taxon>
        <taxon>Halobacteriales</taxon>
        <taxon>Haloferacaceae</taxon>
        <taxon>Halorubrum</taxon>
    </lineage>
</organism>
<protein>
    <recommendedName>
        <fullName evidence="1">AAA+ ATPase domain-containing protein</fullName>
    </recommendedName>
</protein>
<dbReference type="InterPro" id="IPR011704">
    <property type="entry name" value="ATPase_dyneun-rel_AAA"/>
</dbReference>
<proteinExistence type="predicted"/>
<dbReference type="InterPro" id="IPR027417">
    <property type="entry name" value="P-loop_NTPase"/>
</dbReference>
<evidence type="ECO:0000313" key="2">
    <source>
        <dbReference type="EMBL" id="OYR56479.1"/>
    </source>
</evidence>
<keyword evidence="3" id="KW-1185">Reference proteome</keyword>
<dbReference type="Pfam" id="PF07728">
    <property type="entry name" value="AAA_5"/>
    <property type="match status" value="1"/>
</dbReference>
<dbReference type="GO" id="GO:0005524">
    <property type="term" value="F:ATP binding"/>
    <property type="evidence" value="ECO:0007669"/>
    <property type="project" value="InterPro"/>
</dbReference>
<name>A0A256IIW3_9EURY</name>
<sequence length="710" mass="80082">MSKKSTVHPVPGDVQKYNETIMDIIRHVDSESPVEDDLVEYLLESGLLGDEDDTRRQLTFLREADVLQQEVNQYQVGSKGYELLDSHDEEAEIFQILDDTYIGFEALLRQIEYRGVTELDNLNEELRSELDVDWEDSQQTKRRLDFLRGLGYVETTEGENYEITSAGTSLIRRRGGIRQFEPPPSPQSLMVELREQSPVDYHFYWSQSPERLGEFTEYIRIPIEESALRPHSIGPKDIIFRYVDGKVVGYARLEEPGITITEDGTELFRAKIYHREFDREVPLSDLLAELTAIAVEDGESLDGIEKYPFNQSGLQDCILGDIPPRAALHILEQGNEYQTYADLDLEREIPTEGLLDANKINLYYPDEQLDRIYQEVKEAIVSGEHIIFVGPPGTGKSKLAKHIAESVCGPDGYAMVTATANWSTFDTVGGYQPDRESHLEFIPGTFLSRFQNKDGMPANEWLIIDEINRANIDKAFGSFFSALAGDTVATSFKSDNGEEITIIGDGDTSRQVKPTNYFVPESWRVLATMNTHDKMTLYDLSYAFMRRFAFVNIAAPDESEISPALLNDYVSVWSKIGLASNTQCDIQSESDDESNNGEGPPQDETDVLTLTESQIDAISSFWKTFQPHRSIGPAIVHNVATAVARQSSEETDLTSPLKMYVLPQLGDLPEATQVDAINALLEHDGLPLDRDHLREFSAEYFGIDEEKLSK</sequence>
<dbReference type="InterPro" id="IPR003593">
    <property type="entry name" value="AAA+_ATPase"/>
</dbReference>
<reference evidence="2 3" key="1">
    <citation type="journal article" date="2014" name="Front. Microbiol.">
        <title>Population and genomic analysis of the genus Halorubrum.</title>
        <authorList>
            <person name="Fullmer M.S."/>
            <person name="Soucy S.M."/>
            <person name="Swithers K.S."/>
            <person name="Makkay A.M."/>
            <person name="Wheeler R."/>
            <person name="Ventosa A."/>
            <person name="Gogarten J.P."/>
            <person name="Papke R.T."/>
        </authorList>
    </citation>
    <scope>NUCLEOTIDE SEQUENCE [LARGE SCALE GENOMIC DNA]</scope>
    <source>
        <strain evidence="2 3">Cb34</strain>
    </source>
</reference>
<dbReference type="GO" id="GO:0016887">
    <property type="term" value="F:ATP hydrolysis activity"/>
    <property type="evidence" value="ECO:0007669"/>
    <property type="project" value="InterPro"/>
</dbReference>
<dbReference type="Proteomes" id="UP000216308">
    <property type="component" value="Unassembled WGS sequence"/>
</dbReference>
<dbReference type="PANTHER" id="PTHR37291:SF1">
    <property type="entry name" value="TYPE IV METHYL-DIRECTED RESTRICTION ENZYME ECOKMCRB SUBUNIT"/>
    <property type="match status" value="1"/>
</dbReference>
<dbReference type="RefSeq" id="WP_094531982.1">
    <property type="nucleotide sequence ID" value="NZ_NHPJ01000085.1"/>
</dbReference>
<evidence type="ECO:0000313" key="3">
    <source>
        <dbReference type="Proteomes" id="UP000216308"/>
    </source>
</evidence>
<dbReference type="OrthoDB" id="9837at2157"/>
<dbReference type="Gene3D" id="3.40.50.300">
    <property type="entry name" value="P-loop containing nucleotide triphosphate hydrolases"/>
    <property type="match status" value="1"/>
</dbReference>
<feature type="domain" description="AAA+ ATPase" evidence="1">
    <location>
        <begin position="382"/>
        <end position="554"/>
    </location>
</feature>
<comment type="caution">
    <text evidence="2">The sequence shown here is derived from an EMBL/GenBank/DDBJ whole genome shotgun (WGS) entry which is preliminary data.</text>
</comment>